<keyword evidence="4" id="KW-1185">Reference proteome</keyword>
<dbReference type="InterPro" id="IPR005019">
    <property type="entry name" value="Adenine_glyco"/>
</dbReference>
<organism evidence="3 4">
    <name type="scientific">Paractinoplanes abujensis</name>
    <dbReference type="NCBI Taxonomy" id="882441"/>
    <lineage>
        <taxon>Bacteria</taxon>
        <taxon>Bacillati</taxon>
        <taxon>Actinomycetota</taxon>
        <taxon>Actinomycetes</taxon>
        <taxon>Micromonosporales</taxon>
        <taxon>Micromonosporaceae</taxon>
        <taxon>Paractinoplanes</taxon>
    </lineage>
</organism>
<reference evidence="3 4" key="1">
    <citation type="submission" date="2020-08" db="EMBL/GenBank/DDBJ databases">
        <title>Sequencing the genomes of 1000 actinobacteria strains.</title>
        <authorList>
            <person name="Klenk H.-P."/>
        </authorList>
    </citation>
    <scope>NUCLEOTIDE SEQUENCE [LARGE SCALE GENOMIC DNA]</scope>
    <source>
        <strain evidence="3 4">DSM 45518</strain>
    </source>
</reference>
<evidence type="ECO:0000313" key="3">
    <source>
        <dbReference type="EMBL" id="MBB4696645.1"/>
    </source>
</evidence>
<keyword evidence="1" id="KW-0862">Zinc</keyword>
<feature type="region of interest" description="Disordered" evidence="2">
    <location>
        <begin position="150"/>
        <end position="170"/>
    </location>
</feature>
<dbReference type="Gene3D" id="1.10.340.30">
    <property type="entry name" value="Hypothetical protein, domain 2"/>
    <property type="match status" value="1"/>
</dbReference>
<dbReference type="NCBIfam" id="TIGR00624">
    <property type="entry name" value="tag"/>
    <property type="match status" value="1"/>
</dbReference>
<feature type="binding site" evidence="1">
    <location>
        <position position="47"/>
    </location>
    <ligand>
        <name>Zn(2+)</name>
        <dbReference type="ChEBI" id="CHEBI:29105"/>
    </ligand>
</feature>
<protein>
    <submittedName>
        <fullName evidence="3">DNA-3-methyladenine glycosylase I</fullName>
        <ecNumber evidence="3">3.2.2.20</ecNumber>
    </submittedName>
</protein>
<dbReference type="AlphaFoldDB" id="A0A7W7CXT7"/>
<feature type="binding site" evidence="1">
    <location>
        <position position="201"/>
    </location>
    <ligand>
        <name>Zn(2+)</name>
        <dbReference type="ChEBI" id="CHEBI:29105"/>
    </ligand>
</feature>
<dbReference type="EC" id="3.2.2.20" evidence="3"/>
<comment type="caution">
    <text evidence="3">The sequence shown here is derived from an EMBL/GenBank/DDBJ whole genome shotgun (WGS) entry which is preliminary data.</text>
</comment>
<feature type="binding site" evidence="1">
    <location>
        <position position="34"/>
    </location>
    <ligand>
        <name>Zn(2+)</name>
        <dbReference type="ChEBI" id="CHEBI:29105"/>
    </ligand>
</feature>
<dbReference type="SUPFAM" id="SSF48150">
    <property type="entry name" value="DNA-glycosylase"/>
    <property type="match status" value="1"/>
</dbReference>
<feature type="binding site" evidence="1">
    <location>
        <position position="205"/>
    </location>
    <ligand>
        <name>Zn(2+)</name>
        <dbReference type="ChEBI" id="CHEBI:29105"/>
    </ligand>
</feature>
<keyword evidence="3" id="KW-0326">Glycosidase</keyword>
<dbReference type="InterPro" id="IPR011257">
    <property type="entry name" value="DNA_glycosylase"/>
</dbReference>
<keyword evidence="3" id="KW-0378">Hydrolase</keyword>
<dbReference type="PANTHER" id="PTHR30037">
    <property type="entry name" value="DNA-3-METHYLADENINE GLYCOSYLASE 1"/>
    <property type="match status" value="1"/>
</dbReference>
<gene>
    <name evidence="3" type="ORF">BKA14_006793</name>
</gene>
<dbReference type="GO" id="GO:0046872">
    <property type="term" value="F:metal ion binding"/>
    <property type="evidence" value="ECO:0007669"/>
    <property type="project" value="UniProtKB-KW"/>
</dbReference>
<dbReference type="EMBL" id="JACHMF010000001">
    <property type="protein sequence ID" value="MBB4696645.1"/>
    <property type="molecule type" value="Genomic_DNA"/>
</dbReference>
<dbReference type="GO" id="GO:0008725">
    <property type="term" value="F:DNA-3-methyladenine glycosylase activity"/>
    <property type="evidence" value="ECO:0007669"/>
    <property type="project" value="UniProtKB-EC"/>
</dbReference>
<proteinExistence type="predicted"/>
<evidence type="ECO:0000256" key="1">
    <source>
        <dbReference type="PIRSR" id="PIRSR604597-1"/>
    </source>
</evidence>
<dbReference type="InterPro" id="IPR052891">
    <property type="entry name" value="DNA-3mA_glycosylase"/>
</dbReference>
<keyword evidence="1" id="KW-0479">Metal-binding</keyword>
<accession>A0A7W7CXT7</accession>
<dbReference type="PANTHER" id="PTHR30037:SF4">
    <property type="entry name" value="DNA-3-METHYLADENINE GLYCOSYLASE I"/>
    <property type="match status" value="1"/>
</dbReference>
<dbReference type="Proteomes" id="UP000542742">
    <property type="component" value="Unassembled WGS sequence"/>
</dbReference>
<dbReference type="Pfam" id="PF03352">
    <property type="entry name" value="Adenine_glyco"/>
    <property type="match status" value="1"/>
</dbReference>
<dbReference type="GO" id="GO:0006284">
    <property type="term" value="P:base-excision repair"/>
    <property type="evidence" value="ECO:0007669"/>
    <property type="project" value="InterPro"/>
</dbReference>
<dbReference type="InterPro" id="IPR004597">
    <property type="entry name" value="Tag"/>
</dbReference>
<evidence type="ECO:0000256" key="2">
    <source>
        <dbReference type="SAM" id="MobiDB-lite"/>
    </source>
</evidence>
<sequence length="211" mass="22510">MTDTSAFGAPQPGVAPAGLLDAGLVVGDDGRARCFWGGSTPDYVTYHDSEWGREVRGDDALFERMTLEAFQSGLSWITILRKRPAFRAAFAGFSIDKVAAFSEADAARLMADTGIVRNRMKIDAALANARVAADLPGGLDALLWSYAPSPKPSRPATRADVPATTPESKAMAKDLKKRGFRFVGPTTAYALMQATGMVDDHLAGCWVPAGR</sequence>
<evidence type="ECO:0000313" key="4">
    <source>
        <dbReference type="Proteomes" id="UP000542742"/>
    </source>
</evidence>
<name>A0A7W7CXT7_9ACTN</name>